<evidence type="ECO:0000256" key="3">
    <source>
        <dbReference type="ARBA" id="ARBA00022827"/>
    </source>
</evidence>
<evidence type="ECO:0000256" key="2">
    <source>
        <dbReference type="ARBA" id="ARBA00022630"/>
    </source>
</evidence>
<keyword evidence="4" id="KW-0560">Oxidoreductase</keyword>
<dbReference type="EMBL" id="JAYMYQ010000009">
    <property type="protein sequence ID" value="KAK7312681.1"/>
    <property type="molecule type" value="Genomic_DNA"/>
</dbReference>
<dbReference type="Pfam" id="PF07992">
    <property type="entry name" value="Pyr_redox_2"/>
    <property type="match status" value="1"/>
</dbReference>
<dbReference type="GO" id="GO:0005737">
    <property type="term" value="C:cytoplasm"/>
    <property type="evidence" value="ECO:0007669"/>
    <property type="project" value="TreeGrafter"/>
</dbReference>
<dbReference type="PANTHER" id="PTHR43735:SF3">
    <property type="entry name" value="FERROPTOSIS SUPPRESSOR PROTEIN 1"/>
    <property type="match status" value="1"/>
</dbReference>
<dbReference type="GO" id="GO:0050660">
    <property type="term" value="F:flavin adenine dinucleotide binding"/>
    <property type="evidence" value="ECO:0007669"/>
    <property type="project" value="TreeGrafter"/>
</dbReference>
<dbReference type="Gene3D" id="3.50.50.100">
    <property type="match status" value="1"/>
</dbReference>
<evidence type="ECO:0000313" key="7">
    <source>
        <dbReference type="EMBL" id="KAK7312681.1"/>
    </source>
</evidence>
<proteinExistence type="inferred from homology"/>
<accession>A0AAN9PVS9</accession>
<dbReference type="PRINTS" id="PR00368">
    <property type="entry name" value="FADPNR"/>
</dbReference>
<evidence type="ECO:0000313" key="8">
    <source>
        <dbReference type="Proteomes" id="UP001367508"/>
    </source>
</evidence>
<evidence type="ECO:0000256" key="4">
    <source>
        <dbReference type="ARBA" id="ARBA00023002"/>
    </source>
</evidence>
<dbReference type="Proteomes" id="UP001367508">
    <property type="component" value="Unassembled WGS sequence"/>
</dbReference>
<gene>
    <name evidence="7" type="ORF">VNO77_36740</name>
</gene>
<sequence length="402" mass="44728">MAGQTNWMQLCSGISDTLRPPLRERSLSLASRFEKEQRIEMEKQEGNRVVILGGGVAGSLVAKSLQFHARVTLIDPKEYFEITWASLRAMVEPSFAERSVINHRDYLTNGDIVTSSAVNVTETEVVTADGRQIVYDYLVIAIGHADPVPKTRSERLNQFKEENQKIKSARSILIVGGGPTGVELAAEIAVDFPDKKLTLVHKGTRLLEFIGAKAGDKALKWLKSKNVEVKLEQLVELNVDSDKQNIYQTSDGETIEADCHYLCTGKPLASAWLKETVLKIDLDSWGRIMVDQNLKVKGRSNIYAIGDITDIPELKQGFLAQQQAEVVVKNLRVRIEGGRECMMETYKPHSALAIVSLGRREAVAQFPFLTIIGRIPGFVKSRDLFVGKTRKQMGLDPHTVQA</sequence>
<dbReference type="InterPro" id="IPR023753">
    <property type="entry name" value="FAD/NAD-binding_dom"/>
</dbReference>
<keyword evidence="2" id="KW-0285">Flavoprotein</keyword>
<dbReference type="PANTHER" id="PTHR43735">
    <property type="entry name" value="APOPTOSIS-INDUCING FACTOR 1"/>
    <property type="match status" value="1"/>
</dbReference>
<organism evidence="7 8">
    <name type="scientific">Canavalia gladiata</name>
    <name type="common">Sword bean</name>
    <name type="synonym">Dolichos gladiatus</name>
    <dbReference type="NCBI Taxonomy" id="3824"/>
    <lineage>
        <taxon>Eukaryota</taxon>
        <taxon>Viridiplantae</taxon>
        <taxon>Streptophyta</taxon>
        <taxon>Embryophyta</taxon>
        <taxon>Tracheophyta</taxon>
        <taxon>Spermatophyta</taxon>
        <taxon>Magnoliopsida</taxon>
        <taxon>eudicotyledons</taxon>
        <taxon>Gunneridae</taxon>
        <taxon>Pentapetalae</taxon>
        <taxon>rosids</taxon>
        <taxon>fabids</taxon>
        <taxon>Fabales</taxon>
        <taxon>Fabaceae</taxon>
        <taxon>Papilionoideae</taxon>
        <taxon>50 kb inversion clade</taxon>
        <taxon>NPAAA clade</taxon>
        <taxon>indigoferoid/millettioid clade</taxon>
        <taxon>Phaseoleae</taxon>
        <taxon>Canavalia</taxon>
    </lineage>
</organism>
<dbReference type="InterPro" id="IPR036188">
    <property type="entry name" value="FAD/NAD-bd_sf"/>
</dbReference>
<dbReference type="SUPFAM" id="SSF51905">
    <property type="entry name" value="FAD/NAD(P)-binding domain"/>
    <property type="match status" value="1"/>
</dbReference>
<keyword evidence="3" id="KW-0274">FAD</keyword>
<comment type="similarity">
    <text evidence="1">Belongs to the FAD-dependent oxidoreductase family.</text>
</comment>
<keyword evidence="8" id="KW-1185">Reference proteome</keyword>
<protein>
    <recommendedName>
        <fullName evidence="6">FAD/NAD(P)-binding domain-containing protein</fullName>
    </recommendedName>
</protein>
<evidence type="ECO:0000256" key="5">
    <source>
        <dbReference type="ARBA" id="ARBA00057036"/>
    </source>
</evidence>
<comment type="function">
    <text evidence="5">Putative FAD-dependent oxidoreductase.</text>
</comment>
<reference evidence="7 8" key="1">
    <citation type="submission" date="2024-01" db="EMBL/GenBank/DDBJ databases">
        <title>The genomes of 5 underutilized Papilionoideae crops provide insights into root nodulation and disease resistanc.</title>
        <authorList>
            <person name="Jiang F."/>
        </authorList>
    </citation>
    <scope>NUCLEOTIDE SEQUENCE [LARGE SCALE GENOMIC DNA]</scope>
    <source>
        <strain evidence="7">LVBAO_FW01</strain>
        <tissue evidence="7">Leaves</tissue>
    </source>
</reference>
<feature type="domain" description="FAD/NAD(P)-binding" evidence="6">
    <location>
        <begin position="48"/>
        <end position="315"/>
    </location>
</feature>
<comment type="caution">
    <text evidence="7">The sequence shown here is derived from an EMBL/GenBank/DDBJ whole genome shotgun (WGS) entry which is preliminary data.</text>
</comment>
<dbReference type="AlphaFoldDB" id="A0AAN9PVS9"/>
<evidence type="ECO:0000256" key="1">
    <source>
        <dbReference type="ARBA" id="ARBA00006442"/>
    </source>
</evidence>
<dbReference type="FunFam" id="3.50.50.100:FF:000006">
    <property type="entry name" value="apoptosis-inducing factor 2"/>
    <property type="match status" value="1"/>
</dbReference>
<dbReference type="GO" id="GO:0004174">
    <property type="term" value="F:electron-transferring-flavoprotein dehydrogenase activity"/>
    <property type="evidence" value="ECO:0007669"/>
    <property type="project" value="TreeGrafter"/>
</dbReference>
<evidence type="ECO:0000259" key="6">
    <source>
        <dbReference type="Pfam" id="PF07992"/>
    </source>
</evidence>
<name>A0AAN9PVS9_CANGL</name>